<sequence>MKLTFVLTKLARGALTLLLAVTFVFIVLRASGDPAQIMMSDEASPDAIARFRERWGLDRSYLEQYLTYLSAIAQGDFGLSFRDGRPALELVMERVPVTLLLGSAAFMITLVLGIPSGIFAALSRGKLVDQLTMSATIFGHSVPNFFLGIILILVFSMTLRWLPSSGTGTIWHLLMPAITLGTGAAATIARFTRSSVLDVLHQPFMRTAKAKGIPYDRRVLRHALPNAAIPVVTVVGMRIGGLIGGAVTIETVFAWPGVGLLLVNSVNQRDLAVVQAVVLLIALTMVVVNLCVDLAYGWLDPRIELHNKRAAKA</sequence>
<keyword evidence="5 7" id="KW-1133">Transmembrane helix</keyword>
<dbReference type="Pfam" id="PF00528">
    <property type="entry name" value="BPD_transp_1"/>
    <property type="match status" value="1"/>
</dbReference>
<comment type="similarity">
    <text evidence="7">Belongs to the binding-protein-dependent transport system permease family.</text>
</comment>
<keyword evidence="4 7" id="KW-0812">Transmembrane</keyword>
<comment type="subcellular location">
    <subcellularLocation>
        <location evidence="1 7">Cell membrane</location>
        <topology evidence="1 7">Multi-pass membrane protein</topology>
    </subcellularLocation>
</comment>
<dbReference type="InterPro" id="IPR000515">
    <property type="entry name" value="MetI-like"/>
</dbReference>
<dbReference type="InterPro" id="IPR035906">
    <property type="entry name" value="MetI-like_sf"/>
</dbReference>
<feature type="domain" description="ABC transmembrane type-1" evidence="8">
    <location>
        <begin position="95"/>
        <end position="292"/>
    </location>
</feature>
<dbReference type="Gene3D" id="1.10.3720.10">
    <property type="entry name" value="MetI-like"/>
    <property type="match status" value="1"/>
</dbReference>
<dbReference type="CDD" id="cd06261">
    <property type="entry name" value="TM_PBP2"/>
    <property type="match status" value="1"/>
</dbReference>
<evidence type="ECO:0000256" key="1">
    <source>
        <dbReference type="ARBA" id="ARBA00004651"/>
    </source>
</evidence>
<keyword evidence="2 7" id="KW-0813">Transport</keyword>
<feature type="transmembrane region" description="Helical" evidence="7">
    <location>
        <begin position="169"/>
        <end position="189"/>
    </location>
</feature>
<evidence type="ECO:0000256" key="3">
    <source>
        <dbReference type="ARBA" id="ARBA00022475"/>
    </source>
</evidence>
<dbReference type="SUPFAM" id="SSF161098">
    <property type="entry name" value="MetI-like"/>
    <property type="match status" value="1"/>
</dbReference>
<dbReference type="Proteomes" id="UP000678281">
    <property type="component" value="Unassembled WGS sequence"/>
</dbReference>
<feature type="transmembrane region" description="Helical" evidence="7">
    <location>
        <begin position="273"/>
        <end position="299"/>
    </location>
</feature>
<dbReference type="PANTHER" id="PTHR43163:SF6">
    <property type="entry name" value="DIPEPTIDE TRANSPORT SYSTEM PERMEASE PROTEIN DPPB-RELATED"/>
    <property type="match status" value="1"/>
</dbReference>
<gene>
    <name evidence="9" type="ORF">KD146_05095</name>
</gene>
<dbReference type="AlphaFoldDB" id="A0A942EA10"/>
<keyword evidence="6 7" id="KW-0472">Membrane</keyword>
<evidence type="ECO:0000313" key="9">
    <source>
        <dbReference type="EMBL" id="MBS3848070.1"/>
    </source>
</evidence>
<evidence type="ECO:0000256" key="2">
    <source>
        <dbReference type="ARBA" id="ARBA00022448"/>
    </source>
</evidence>
<dbReference type="InterPro" id="IPR045621">
    <property type="entry name" value="BPD_transp_1_N"/>
</dbReference>
<dbReference type="GO" id="GO:0005886">
    <property type="term" value="C:plasma membrane"/>
    <property type="evidence" value="ECO:0007669"/>
    <property type="project" value="UniProtKB-SubCell"/>
</dbReference>
<keyword evidence="3" id="KW-1003">Cell membrane</keyword>
<proteinExistence type="inferred from homology"/>
<dbReference type="Pfam" id="PF19300">
    <property type="entry name" value="BPD_transp_1_N"/>
    <property type="match status" value="1"/>
</dbReference>
<evidence type="ECO:0000256" key="7">
    <source>
        <dbReference type="RuleBase" id="RU363032"/>
    </source>
</evidence>
<protein>
    <submittedName>
        <fullName evidence="9">ABC transporter permease</fullName>
    </submittedName>
</protein>
<feature type="transmembrane region" description="Helical" evidence="7">
    <location>
        <begin position="99"/>
        <end position="122"/>
    </location>
</feature>
<dbReference type="EMBL" id="JAGXTP010000001">
    <property type="protein sequence ID" value="MBS3848070.1"/>
    <property type="molecule type" value="Genomic_DNA"/>
</dbReference>
<evidence type="ECO:0000259" key="8">
    <source>
        <dbReference type="PROSITE" id="PS50928"/>
    </source>
</evidence>
<dbReference type="RefSeq" id="WP_212657646.1">
    <property type="nucleotide sequence ID" value="NZ_JAGXTP010000001.1"/>
</dbReference>
<accession>A0A942EA10</accession>
<feature type="transmembrane region" description="Helical" evidence="7">
    <location>
        <begin position="142"/>
        <end position="163"/>
    </location>
</feature>
<feature type="transmembrane region" description="Helical" evidence="7">
    <location>
        <begin position="227"/>
        <end position="253"/>
    </location>
</feature>
<evidence type="ECO:0000313" key="10">
    <source>
        <dbReference type="Proteomes" id="UP000678281"/>
    </source>
</evidence>
<name>A0A942EA10_9HYPH</name>
<organism evidence="9 10">
    <name type="scientific">Devosia litorisediminis</name>
    <dbReference type="NCBI Taxonomy" id="2829817"/>
    <lineage>
        <taxon>Bacteria</taxon>
        <taxon>Pseudomonadati</taxon>
        <taxon>Pseudomonadota</taxon>
        <taxon>Alphaproteobacteria</taxon>
        <taxon>Hyphomicrobiales</taxon>
        <taxon>Devosiaceae</taxon>
        <taxon>Devosia</taxon>
    </lineage>
</organism>
<evidence type="ECO:0000256" key="6">
    <source>
        <dbReference type="ARBA" id="ARBA00023136"/>
    </source>
</evidence>
<reference evidence="9" key="1">
    <citation type="submission" date="2021-04" db="EMBL/GenBank/DDBJ databases">
        <title>Devosia litorisediminis sp. nov., isolated from a sand dune.</title>
        <authorList>
            <person name="Park S."/>
            <person name="Yoon J.-H."/>
        </authorList>
    </citation>
    <scope>NUCLEOTIDE SEQUENCE</scope>
    <source>
        <strain evidence="9">BSSL-BM10</strain>
    </source>
</reference>
<comment type="caution">
    <text evidence="9">The sequence shown here is derived from an EMBL/GenBank/DDBJ whole genome shotgun (WGS) entry which is preliminary data.</text>
</comment>
<evidence type="ECO:0000256" key="4">
    <source>
        <dbReference type="ARBA" id="ARBA00022692"/>
    </source>
</evidence>
<dbReference type="PANTHER" id="PTHR43163">
    <property type="entry name" value="DIPEPTIDE TRANSPORT SYSTEM PERMEASE PROTEIN DPPB-RELATED"/>
    <property type="match status" value="1"/>
</dbReference>
<evidence type="ECO:0000256" key="5">
    <source>
        <dbReference type="ARBA" id="ARBA00022989"/>
    </source>
</evidence>
<dbReference type="GO" id="GO:0071916">
    <property type="term" value="F:dipeptide transmembrane transporter activity"/>
    <property type="evidence" value="ECO:0007669"/>
    <property type="project" value="TreeGrafter"/>
</dbReference>
<keyword evidence="10" id="KW-1185">Reference proteome</keyword>
<dbReference type="PROSITE" id="PS50928">
    <property type="entry name" value="ABC_TM1"/>
    <property type="match status" value="1"/>
</dbReference>